<dbReference type="InterPro" id="IPR015422">
    <property type="entry name" value="PyrdxlP-dep_Trfase_small"/>
</dbReference>
<evidence type="ECO:0000256" key="5">
    <source>
        <dbReference type="ARBA" id="ARBA00022898"/>
    </source>
</evidence>
<evidence type="ECO:0000256" key="2">
    <source>
        <dbReference type="ARBA" id="ARBA00007441"/>
    </source>
</evidence>
<keyword evidence="4" id="KW-0808">Transferase</keyword>
<evidence type="ECO:0000259" key="6">
    <source>
        <dbReference type="Pfam" id="PF00155"/>
    </source>
</evidence>
<name>A0AA90KGE0_9ACTN</name>
<dbReference type="GO" id="GO:0005737">
    <property type="term" value="C:cytoplasm"/>
    <property type="evidence" value="ECO:0007669"/>
    <property type="project" value="TreeGrafter"/>
</dbReference>
<dbReference type="GO" id="GO:0030170">
    <property type="term" value="F:pyridoxal phosphate binding"/>
    <property type="evidence" value="ECO:0007669"/>
    <property type="project" value="InterPro"/>
</dbReference>
<comment type="cofactor">
    <cofactor evidence="1">
        <name>pyridoxal 5'-phosphate</name>
        <dbReference type="ChEBI" id="CHEBI:597326"/>
    </cofactor>
</comment>
<dbReference type="Gene3D" id="3.90.1150.10">
    <property type="entry name" value="Aspartate Aminotransferase, domain 1"/>
    <property type="match status" value="1"/>
</dbReference>
<gene>
    <name evidence="7" type="ORF">POF50_012050</name>
</gene>
<accession>A0AA90KGE0</accession>
<dbReference type="CDD" id="cd00609">
    <property type="entry name" value="AAT_like"/>
    <property type="match status" value="1"/>
</dbReference>
<proteinExistence type="inferred from homology"/>
<feature type="domain" description="Aminotransferase class I/classII large" evidence="6">
    <location>
        <begin position="28"/>
        <end position="379"/>
    </location>
</feature>
<dbReference type="PANTHER" id="PTHR43807:SF20">
    <property type="entry name" value="FI04487P"/>
    <property type="match status" value="1"/>
</dbReference>
<dbReference type="GO" id="GO:0016212">
    <property type="term" value="F:kynurenine-oxoglutarate transaminase activity"/>
    <property type="evidence" value="ECO:0007669"/>
    <property type="project" value="TreeGrafter"/>
</dbReference>
<keyword evidence="5" id="KW-0663">Pyridoxal phosphate</keyword>
<evidence type="ECO:0000256" key="1">
    <source>
        <dbReference type="ARBA" id="ARBA00001933"/>
    </source>
</evidence>
<evidence type="ECO:0000256" key="3">
    <source>
        <dbReference type="ARBA" id="ARBA00022576"/>
    </source>
</evidence>
<evidence type="ECO:0000313" key="7">
    <source>
        <dbReference type="EMBL" id="MDI5970064.1"/>
    </source>
</evidence>
<protein>
    <submittedName>
        <fullName evidence="7">Aminotransferase class I/II-fold pyridoxal phosphate-dependent enzyme</fullName>
    </submittedName>
</protein>
<dbReference type="SUPFAM" id="SSF53383">
    <property type="entry name" value="PLP-dependent transferases"/>
    <property type="match status" value="1"/>
</dbReference>
<dbReference type="FunFam" id="3.40.640.10:FF:000033">
    <property type="entry name" value="Aspartate aminotransferase"/>
    <property type="match status" value="1"/>
</dbReference>
<dbReference type="InterPro" id="IPR051326">
    <property type="entry name" value="Kynurenine-oxoglutarate_AT"/>
</dbReference>
<comment type="caution">
    <text evidence="7">The sequence shown here is derived from an EMBL/GenBank/DDBJ whole genome shotgun (WGS) entry which is preliminary data.</text>
</comment>
<keyword evidence="3 7" id="KW-0032">Aminotransferase</keyword>
<sequence length="399" mass="42013">MQPARRTPGSPYSVYSEMSALARRTGSVNLGQGFPDWNPPEPLLAAASHAISHGDHQYPPVRGLPELRRAVSADLALRCGIEVDPETEVVITAGATEGLTAAILALVGEGDEVVFPEPFYDAYPAAVTMAGGVPVTVPLTGPDYVLDEAGLAAAVSPRTRMILLNTPNNPTGRVLTRPELDAVARTAAAHDLIVLVDEVYEHLVYDGREHLSPAAVPGMRSRTLTVGSAAKTFSATGWKVGWVSGPAELVGAVARVKQYLSFATQGPLQTAVVAGLNLPASYFADLRGAMERRRDLLCAGLTAAGFAVTRPEGGYFVLADASGLGVTDAADYADWLARHGKVVAIPGGTYFTDARSGAHLLRFAFCKTDEALRTAVARLSGLRDIADAYRAPASRGRTP</sequence>
<dbReference type="Pfam" id="PF00155">
    <property type="entry name" value="Aminotran_1_2"/>
    <property type="match status" value="1"/>
</dbReference>
<dbReference type="InterPro" id="IPR004839">
    <property type="entry name" value="Aminotransferase_I/II_large"/>
</dbReference>
<dbReference type="InterPro" id="IPR015421">
    <property type="entry name" value="PyrdxlP-dep_Trfase_major"/>
</dbReference>
<dbReference type="InterPro" id="IPR015424">
    <property type="entry name" value="PyrdxlP-dep_Trfase"/>
</dbReference>
<dbReference type="PANTHER" id="PTHR43807">
    <property type="entry name" value="FI04487P"/>
    <property type="match status" value="1"/>
</dbReference>
<dbReference type="AlphaFoldDB" id="A0AA90KGE0"/>
<organism evidence="7">
    <name type="scientific">Streptantibioticus silvisoli</name>
    <dbReference type="NCBI Taxonomy" id="2705255"/>
    <lineage>
        <taxon>Bacteria</taxon>
        <taxon>Bacillati</taxon>
        <taxon>Actinomycetota</taxon>
        <taxon>Actinomycetes</taxon>
        <taxon>Kitasatosporales</taxon>
        <taxon>Streptomycetaceae</taxon>
        <taxon>Streptantibioticus</taxon>
    </lineage>
</organism>
<dbReference type="RefSeq" id="WP_282698672.1">
    <property type="nucleotide sequence ID" value="NZ_JABXJJ020000013.1"/>
</dbReference>
<evidence type="ECO:0000256" key="4">
    <source>
        <dbReference type="ARBA" id="ARBA00022679"/>
    </source>
</evidence>
<comment type="similarity">
    <text evidence="2">Belongs to the class-I pyridoxal-phosphate-dependent aminotransferase family.</text>
</comment>
<reference evidence="7" key="1">
    <citation type="submission" date="2023-05" db="EMBL/GenBank/DDBJ databases">
        <title>Streptantibioticus silvisoli sp. nov., acidotolerant actinomycetes 1 from pine litter.</title>
        <authorList>
            <person name="Swiecimska M."/>
            <person name="Golinska P."/>
            <person name="Sangal V."/>
            <person name="Wachnowicz B."/>
            <person name="Goodfellow M."/>
        </authorList>
    </citation>
    <scope>NUCLEOTIDE SEQUENCE</scope>
    <source>
        <strain evidence="7">SL13</strain>
    </source>
</reference>
<dbReference type="EMBL" id="JABXJJ020000013">
    <property type="protein sequence ID" value="MDI5970064.1"/>
    <property type="molecule type" value="Genomic_DNA"/>
</dbReference>
<dbReference type="Gene3D" id="3.40.640.10">
    <property type="entry name" value="Type I PLP-dependent aspartate aminotransferase-like (Major domain)"/>
    <property type="match status" value="1"/>
</dbReference>